<keyword evidence="8 10" id="KW-0472">Membrane</keyword>
<feature type="active site" evidence="11">
    <location>
        <position position="405"/>
    </location>
</feature>
<evidence type="ECO:0000256" key="10">
    <source>
        <dbReference type="PIRNR" id="PIRNR000439"/>
    </source>
</evidence>
<sequence>CHSARPSLFSTASGFDDYRGFLNLCVVLLVTCSRILKFNLIGPYLTLFKSFLSKYCVISNARVFLENILKYGILVDPLQWLSAVLYNPYQWPNLLLVLGSSVFIFIAFHIERFLARVSLKNKKYNIKVFFILVFLFIFPHDKINKKLYVITVGSLFSCSVYVVVFLKLWSYAQTNKWYREGYTKALSKRRIHRTSKEFLSRGLIQYPYNLSYRNLLYFMAAPTLCYEANYPRTSGINKSYLMRRALEIVSKNFNSILNLNWLTCLKGICLYYILNLFLFQLELALIQQWVVPVLQKAILPIHNYEGYTIMERLLKLSVPNHFIWLVFFYFFFHSVLNALAEVMKFADREFYRDWWNAETIVYFWQAWNIPVHKWCVRHCYKPLLSIGCPKFAAQVSVFLLSAFFHEYLVSIPLHMFKAWAFFGMTMQIPLSVFTSWVSKRFSSNYGNMIVWMSLILGQPVAILAYVYHYYVTSYT</sequence>
<feature type="transmembrane region" description="Helical" evidence="12">
    <location>
        <begin position="449"/>
        <end position="470"/>
    </location>
</feature>
<protein>
    <recommendedName>
        <fullName evidence="10">O-acyltransferase</fullName>
    </recommendedName>
</protein>
<dbReference type="InterPro" id="IPR014371">
    <property type="entry name" value="Oat_ACAT_DAG_ARE"/>
</dbReference>
<reference evidence="13" key="2">
    <citation type="submission" date="2025-08" db="UniProtKB">
        <authorList>
            <consortium name="Ensembl"/>
        </authorList>
    </citation>
    <scope>IDENTIFICATION</scope>
</reference>
<dbReference type="eggNOG" id="KOG0380">
    <property type="taxonomic scope" value="Eukaryota"/>
</dbReference>
<dbReference type="PANTHER" id="PTHR10408">
    <property type="entry name" value="STEROL O-ACYLTRANSFERASE"/>
    <property type="match status" value="1"/>
</dbReference>
<evidence type="ECO:0000256" key="3">
    <source>
        <dbReference type="ARBA" id="ARBA00009010"/>
    </source>
</evidence>
<dbReference type="GO" id="GO:0004144">
    <property type="term" value="F:diacylglycerol O-acyltransferase activity"/>
    <property type="evidence" value="ECO:0007669"/>
    <property type="project" value="TreeGrafter"/>
</dbReference>
<dbReference type="GeneTree" id="ENSGT00950000183081"/>
<feature type="transmembrane region" description="Helical" evidence="12">
    <location>
        <begin position="416"/>
        <end position="437"/>
    </location>
</feature>
<dbReference type="Pfam" id="PF03062">
    <property type="entry name" value="MBOAT"/>
    <property type="match status" value="1"/>
</dbReference>
<evidence type="ECO:0000313" key="14">
    <source>
        <dbReference type="Proteomes" id="UP000007875"/>
    </source>
</evidence>
<dbReference type="AlphaFoldDB" id="H2YCG7"/>
<dbReference type="Ensembl" id="ENSCSAVT00000003060.1">
    <property type="protein sequence ID" value="ENSCSAVP00000003015.1"/>
    <property type="gene ID" value="ENSCSAVG00000001788.1"/>
</dbReference>
<comment type="similarity">
    <text evidence="3 10">Belongs to the membrane-bound acyltransferase family. Sterol o-acyltransferase subfamily.</text>
</comment>
<evidence type="ECO:0000313" key="13">
    <source>
        <dbReference type="Ensembl" id="ENSCSAVP00000003015.1"/>
    </source>
</evidence>
<keyword evidence="6 10" id="KW-0256">Endoplasmic reticulum</keyword>
<evidence type="ECO:0000256" key="6">
    <source>
        <dbReference type="ARBA" id="ARBA00022824"/>
    </source>
</evidence>
<keyword evidence="5 12" id="KW-0812">Transmembrane</keyword>
<evidence type="ECO:0000256" key="2">
    <source>
        <dbReference type="ARBA" id="ARBA00005189"/>
    </source>
</evidence>
<evidence type="ECO:0000256" key="7">
    <source>
        <dbReference type="ARBA" id="ARBA00022989"/>
    </source>
</evidence>
<dbReference type="InterPro" id="IPR004299">
    <property type="entry name" value="MBOAT_fam"/>
</dbReference>
<feature type="transmembrane region" description="Helical" evidence="12">
    <location>
        <begin position="383"/>
        <end position="404"/>
    </location>
</feature>
<feature type="transmembrane region" description="Helical" evidence="12">
    <location>
        <begin position="124"/>
        <end position="141"/>
    </location>
</feature>
<dbReference type="PIRSF" id="PIRSF000439">
    <property type="entry name" value="Oat_ACAT_DAG_ARE"/>
    <property type="match status" value="1"/>
</dbReference>
<feature type="transmembrane region" description="Helical" evidence="12">
    <location>
        <begin position="322"/>
        <end position="340"/>
    </location>
</feature>
<dbReference type="GO" id="GO:0019432">
    <property type="term" value="P:triglyceride biosynthetic process"/>
    <property type="evidence" value="ECO:0007669"/>
    <property type="project" value="TreeGrafter"/>
</dbReference>
<feature type="transmembrane region" description="Helical" evidence="12">
    <location>
        <begin position="20"/>
        <end position="47"/>
    </location>
</feature>
<evidence type="ECO:0000256" key="1">
    <source>
        <dbReference type="ARBA" id="ARBA00004477"/>
    </source>
</evidence>
<name>H2YCG7_CIOSA</name>
<evidence type="ECO:0000256" key="4">
    <source>
        <dbReference type="ARBA" id="ARBA00022679"/>
    </source>
</evidence>
<evidence type="ECO:0000256" key="5">
    <source>
        <dbReference type="ARBA" id="ARBA00022692"/>
    </source>
</evidence>
<reference evidence="14" key="1">
    <citation type="submission" date="2003-08" db="EMBL/GenBank/DDBJ databases">
        <authorList>
            <person name="Birren B."/>
            <person name="Nusbaum C."/>
            <person name="Abebe A."/>
            <person name="Abouelleil A."/>
            <person name="Adekoya E."/>
            <person name="Ait-zahra M."/>
            <person name="Allen N."/>
            <person name="Allen T."/>
            <person name="An P."/>
            <person name="Anderson M."/>
            <person name="Anderson S."/>
            <person name="Arachchi H."/>
            <person name="Armbruster J."/>
            <person name="Bachantsang P."/>
            <person name="Baldwin J."/>
            <person name="Barry A."/>
            <person name="Bayul T."/>
            <person name="Blitshsteyn B."/>
            <person name="Bloom T."/>
            <person name="Blye J."/>
            <person name="Boguslavskiy L."/>
            <person name="Borowsky M."/>
            <person name="Boukhgalter B."/>
            <person name="Brunache A."/>
            <person name="Butler J."/>
            <person name="Calixte N."/>
            <person name="Calvo S."/>
            <person name="Camarata J."/>
            <person name="Campo K."/>
            <person name="Chang J."/>
            <person name="Cheshatsang Y."/>
            <person name="Citroen M."/>
            <person name="Collymore A."/>
            <person name="Considine T."/>
            <person name="Cook A."/>
            <person name="Cooke P."/>
            <person name="Corum B."/>
            <person name="Cuomo C."/>
            <person name="David R."/>
            <person name="Dawoe T."/>
            <person name="Degray S."/>
            <person name="Dodge S."/>
            <person name="Dooley K."/>
            <person name="Dorje P."/>
            <person name="Dorjee K."/>
            <person name="Dorris L."/>
            <person name="Duffey N."/>
            <person name="Dupes A."/>
            <person name="Elkins T."/>
            <person name="Engels R."/>
            <person name="Erickson J."/>
            <person name="Farina A."/>
            <person name="Faro S."/>
            <person name="Ferreira P."/>
            <person name="Fischer H."/>
            <person name="Fitzgerald M."/>
            <person name="Foley K."/>
            <person name="Gage D."/>
            <person name="Galagan J."/>
            <person name="Gearin G."/>
            <person name="Gnerre S."/>
            <person name="Gnirke A."/>
            <person name="Goyette A."/>
            <person name="Graham J."/>
            <person name="Grandbois E."/>
            <person name="Gyaltsen K."/>
            <person name="Hafez N."/>
            <person name="Hagopian D."/>
            <person name="Hagos B."/>
            <person name="Hall J."/>
            <person name="Hatcher B."/>
            <person name="Heller A."/>
            <person name="Higgins H."/>
            <person name="Honan T."/>
            <person name="Horn A."/>
            <person name="Houde N."/>
            <person name="Hughes L."/>
            <person name="Hulme W."/>
            <person name="Husby E."/>
            <person name="Iliev I."/>
            <person name="Jaffe D."/>
            <person name="Jones C."/>
            <person name="Kamal M."/>
            <person name="Kamat A."/>
            <person name="Kamvysselis M."/>
            <person name="Karlsson E."/>
            <person name="Kells C."/>
            <person name="Kieu A."/>
            <person name="Kisner P."/>
            <person name="Kodira C."/>
            <person name="Kulbokas E."/>
            <person name="Labutti K."/>
            <person name="Lama D."/>
            <person name="Landers T."/>
            <person name="Leger J."/>
            <person name="Levine S."/>
            <person name="Lewis D."/>
            <person name="Lewis T."/>
            <person name="Lindblad-toh K."/>
            <person name="Liu X."/>
            <person name="Lokyitsang T."/>
            <person name="Lokyitsang Y."/>
            <person name="Lucien O."/>
            <person name="Lui A."/>
            <person name="Ma L.J."/>
            <person name="Mabbitt R."/>
            <person name="Macdonald J."/>
            <person name="Maclean C."/>
            <person name="Major J."/>
            <person name="Manning J."/>
            <person name="Marabella R."/>
            <person name="Maru K."/>
            <person name="Matthews C."/>
            <person name="Mauceli E."/>
            <person name="Mccarthy M."/>
            <person name="Mcdonough S."/>
            <person name="Mcghee T."/>
            <person name="Meldrim J."/>
            <person name="Meneus L."/>
            <person name="Mesirov J."/>
            <person name="Mihalev A."/>
            <person name="Mihova T."/>
            <person name="Mikkelsen T."/>
            <person name="Mlenga V."/>
            <person name="Moru K."/>
            <person name="Mozes J."/>
            <person name="Mulrain L."/>
            <person name="Munson G."/>
            <person name="Naylor J."/>
            <person name="Newes C."/>
            <person name="Nguyen C."/>
            <person name="Nguyen N."/>
            <person name="Nguyen T."/>
            <person name="Nicol R."/>
            <person name="Nielsen C."/>
            <person name="Nizzari M."/>
            <person name="Norbu C."/>
            <person name="Norbu N."/>
            <person name="O'donnell P."/>
            <person name="Okoawo O."/>
            <person name="O'leary S."/>
            <person name="Omotosho B."/>
            <person name="O'neill K."/>
            <person name="Osman S."/>
            <person name="Parker S."/>
            <person name="Perrin D."/>
            <person name="Phunkhang P."/>
            <person name="Piqani B."/>
            <person name="Purcell S."/>
            <person name="Rachupka T."/>
            <person name="Ramasamy U."/>
            <person name="Rameau R."/>
            <person name="Ray V."/>
            <person name="Raymond C."/>
            <person name="Retta R."/>
            <person name="Richardson S."/>
            <person name="Rise C."/>
            <person name="Rodriguez J."/>
            <person name="Rogers J."/>
            <person name="Rogov P."/>
            <person name="Rutman M."/>
            <person name="Schupbach R."/>
            <person name="Seaman C."/>
            <person name="Settipalli S."/>
            <person name="Sharpe T."/>
            <person name="Sheridan J."/>
            <person name="Sherpa N."/>
            <person name="Shi J."/>
            <person name="Smirnov S."/>
            <person name="Smith C."/>
            <person name="Sougnez C."/>
            <person name="Spencer B."/>
            <person name="Stalker J."/>
            <person name="Stange-thomann N."/>
            <person name="Stavropoulos S."/>
            <person name="Stetson K."/>
            <person name="Stone C."/>
            <person name="Stone S."/>
            <person name="Stubbs M."/>
            <person name="Talamas J."/>
            <person name="Tchuinga P."/>
            <person name="Tenzing P."/>
            <person name="Tesfaye S."/>
            <person name="Theodore J."/>
            <person name="Thoulutsang Y."/>
            <person name="Topham K."/>
            <person name="Towey S."/>
            <person name="Tsamla T."/>
            <person name="Tsomo N."/>
            <person name="Vallee D."/>
            <person name="Vassiliev H."/>
            <person name="Venkataraman V."/>
            <person name="Vinson J."/>
            <person name="Vo A."/>
            <person name="Wade C."/>
            <person name="Wang S."/>
            <person name="Wangchuk T."/>
            <person name="Wangdi T."/>
            <person name="Whittaker C."/>
            <person name="Wilkinson J."/>
            <person name="Wu Y."/>
            <person name="Wyman D."/>
            <person name="Yadav S."/>
            <person name="Yang S."/>
            <person name="Yang X."/>
            <person name="Yeager S."/>
            <person name="Yee E."/>
            <person name="Young G."/>
            <person name="Zainoun J."/>
            <person name="Zembeck L."/>
            <person name="Zimmer A."/>
            <person name="Zody M."/>
            <person name="Lander E."/>
        </authorList>
    </citation>
    <scope>NUCLEOTIDE SEQUENCE [LARGE SCALE GENOMIC DNA]</scope>
</reference>
<evidence type="ECO:0000256" key="12">
    <source>
        <dbReference type="SAM" id="Phobius"/>
    </source>
</evidence>
<keyword evidence="9 10" id="KW-0012">Acyltransferase</keyword>
<organism evidence="13 14">
    <name type="scientific">Ciona savignyi</name>
    <name type="common">Pacific transparent sea squirt</name>
    <dbReference type="NCBI Taxonomy" id="51511"/>
    <lineage>
        <taxon>Eukaryota</taxon>
        <taxon>Metazoa</taxon>
        <taxon>Chordata</taxon>
        <taxon>Tunicata</taxon>
        <taxon>Ascidiacea</taxon>
        <taxon>Phlebobranchia</taxon>
        <taxon>Cionidae</taxon>
        <taxon>Ciona</taxon>
    </lineage>
</organism>
<dbReference type="GO" id="GO:0005789">
    <property type="term" value="C:endoplasmic reticulum membrane"/>
    <property type="evidence" value="ECO:0007669"/>
    <property type="project" value="UniProtKB-SubCell"/>
</dbReference>
<keyword evidence="4 10" id="KW-0808">Transferase</keyword>
<comment type="pathway">
    <text evidence="2">Lipid metabolism.</text>
</comment>
<accession>H2YCG7</accession>
<reference evidence="13" key="3">
    <citation type="submission" date="2025-09" db="UniProtKB">
        <authorList>
            <consortium name="Ensembl"/>
        </authorList>
    </citation>
    <scope>IDENTIFICATION</scope>
</reference>
<evidence type="ECO:0000256" key="8">
    <source>
        <dbReference type="ARBA" id="ARBA00023136"/>
    </source>
</evidence>
<feature type="transmembrane region" description="Helical" evidence="12">
    <location>
        <begin position="147"/>
        <end position="169"/>
    </location>
</feature>
<dbReference type="OMA" id="RCHDYRR"/>
<proteinExistence type="inferred from homology"/>
<dbReference type="STRING" id="51511.ENSCSAVP00000003015"/>
<feature type="transmembrane region" description="Helical" evidence="12">
    <location>
        <begin position="95"/>
        <end position="115"/>
    </location>
</feature>
<dbReference type="PANTHER" id="PTHR10408:SF7">
    <property type="entry name" value="DIACYLGLYCEROL O-ACYLTRANSFERASE 1"/>
    <property type="match status" value="1"/>
</dbReference>
<evidence type="ECO:0000256" key="11">
    <source>
        <dbReference type="PIRSR" id="PIRSR000439-1"/>
    </source>
</evidence>
<comment type="subcellular location">
    <subcellularLocation>
        <location evidence="1 10">Endoplasmic reticulum membrane</location>
        <topology evidence="1 10">Multi-pass membrane protein</topology>
    </subcellularLocation>
</comment>
<dbReference type="Proteomes" id="UP000007875">
    <property type="component" value="Unassembled WGS sequence"/>
</dbReference>
<keyword evidence="7 12" id="KW-1133">Transmembrane helix</keyword>
<keyword evidence="14" id="KW-1185">Reference proteome</keyword>
<evidence type="ECO:0000256" key="9">
    <source>
        <dbReference type="ARBA" id="ARBA00023315"/>
    </source>
</evidence>
<dbReference type="InParanoid" id="H2YCG7"/>